<dbReference type="EMBL" id="MDHN01000037">
    <property type="protein sequence ID" value="OFC69766.1"/>
    <property type="molecule type" value="Genomic_DNA"/>
</dbReference>
<dbReference type="Gene3D" id="2.60.40.2380">
    <property type="match status" value="1"/>
</dbReference>
<dbReference type="Proteomes" id="UP000175691">
    <property type="component" value="Unassembled WGS sequence"/>
</dbReference>
<dbReference type="Pfam" id="PF07696">
    <property type="entry name" value="7TMR-DISMED2"/>
    <property type="match status" value="1"/>
</dbReference>
<keyword evidence="5" id="KW-1133">Transmembrane helix</keyword>
<dbReference type="Gene3D" id="3.30.70.270">
    <property type="match status" value="1"/>
</dbReference>
<feature type="transmembrane region" description="Helical" evidence="5">
    <location>
        <begin position="249"/>
        <end position="268"/>
    </location>
</feature>
<feature type="transmembrane region" description="Helical" evidence="5">
    <location>
        <begin position="212"/>
        <end position="237"/>
    </location>
</feature>
<dbReference type="PANTHER" id="PTHR45138">
    <property type="entry name" value="REGULATORY COMPONENTS OF SENSORY TRANSDUCTION SYSTEM"/>
    <property type="match status" value="1"/>
</dbReference>
<feature type="transmembrane region" description="Helical" evidence="5">
    <location>
        <begin position="366"/>
        <end position="387"/>
    </location>
</feature>
<dbReference type="STRING" id="1656094.BFC18_17030"/>
<feature type="transmembrane region" description="Helical" evidence="5">
    <location>
        <begin position="306"/>
        <end position="326"/>
    </location>
</feature>
<dbReference type="PROSITE" id="PS50887">
    <property type="entry name" value="GGDEF"/>
    <property type="match status" value="1"/>
</dbReference>
<dbReference type="GO" id="GO:0052621">
    <property type="term" value="F:diguanylate cyclase activity"/>
    <property type="evidence" value="ECO:0007669"/>
    <property type="project" value="UniProtKB-EC"/>
</dbReference>
<dbReference type="FunFam" id="3.30.70.270:FF:000001">
    <property type="entry name" value="Diguanylate cyclase domain protein"/>
    <property type="match status" value="1"/>
</dbReference>
<accession>A0A1E7Z8B7</accession>
<dbReference type="CDD" id="cd01949">
    <property type="entry name" value="GGDEF"/>
    <property type="match status" value="1"/>
</dbReference>
<dbReference type="Pfam" id="PF00990">
    <property type="entry name" value="GGDEF"/>
    <property type="match status" value="1"/>
</dbReference>
<dbReference type="OrthoDB" id="5289013at2"/>
<dbReference type="SUPFAM" id="SSF55073">
    <property type="entry name" value="Nucleotide cyclase"/>
    <property type="match status" value="1"/>
</dbReference>
<reference evidence="7 8" key="1">
    <citation type="submission" date="2016-08" db="EMBL/GenBank/DDBJ databases">
        <authorList>
            <person name="Seilhamer J.J."/>
        </authorList>
    </citation>
    <scope>NUCLEOTIDE SEQUENCE [LARGE SCALE GENOMIC DNA]</scope>
    <source>
        <strain evidence="7 8">KCTC 42603</strain>
    </source>
</reference>
<comment type="cofactor">
    <cofactor evidence="1">
        <name>Mg(2+)</name>
        <dbReference type="ChEBI" id="CHEBI:18420"/>
    </cofactor>
</comment>
<evidence type="ECO:0000259" key="6">
    <source>
        <dbReference type="PROSITE" id="PS50887"/>
    </source>
</evidence>
<dbReference type="PANTHER" id="PTHR45138:SF9">
    <property type="entry name" value="DIGUANYLATE CYCLASE DGCM-RELATED"/>
    <property type="match status" value="1"/>
</dbReference>
<keyword evidence="5" id="KW-0812">Transmembrane</keyword>
<keyword evidence="4" id="KW-0175">Coiled coil</keyword>
<keyword evidence="5" id="KW-0472">Membrane</keyword>
<dbReference type="Pfam" id="PF07695">
    <property type="entry name" value="7TMR-DISM_7TM"/>
    <property type="match status" value="1"/>
</dbReference>
<name>A0A1E7Z8B7_9ALTE</name>
<sequence length="625" mass="70392">MQIDVGTNRRNDAWLIAITLVVVVLFLVVVKPFTNVDAQQSRIENLVYTTTTPYEPGVDAEWTPLANPVNLGMDNRPHQFRFTLSDLQADSEGMLLEVAYPLIDHLTVRYEEPQTGVTVLELDGGDALPFDEWVIQHPSLLFPVPNGYDALTVYLEVRTSGVLRLPVRLWHKTEFIEHTSMLSHLLGCFYGILLAIGATNFFLFLTTRSAPFLLYTCYVVSLSLTLAALNGQAFAYLWPHWEWFEQRAVAIFANAAIMFAILFSRLLMNVKDYSGWMDRALKIMGALFGLNIFISLILPYTYLIKVFLVMLAVVVTFIFVVGISLTRQGNIIARYYSFAWGILLVSGFSASLDNLGLFSAPVLSNYLLMLGALVETLLLTFIVAISYRIQREQADFSQQSLFEQQKVSAQAQEDLVAIQQQYADELEYKVQERTLELEIALRELSEANQELERLNSIDSLTGIRNRRQFDKRLIAEGRRSRREQTVLSLAMIDIDHFKAINDRHGHAAGDACICHVANLLQSALRRSSDDVCRYGGEEFGIILPNTDSEGARQVIETMRILVAEKPVYVEGEAIPITVSAGVASAIIEREAQELELLKYADDLLYQAKENGRNQVVAESYIGEQS</sequence>
<dbReference type="InterPro" id="IPR050469">
    <property type="entry name" value="Diguanylate_Cyclase"/>
</dbReference>
<dbReference type="InterPro" id="IPR029787">
    <property type="entry name" value="Nucleotide_cyclase"/>
</dbReference>
<dbReference type="NCBIfam" id="TIGR00254">
    <property type="entry name" value="GGDEF"/>
    <property type="match status" value="1"/>
</dbReference>
<keyword evidence="8" id="KW-1185">Reference proteome</keyword>
<feature type="transmembrane region" description="Helical" evidence="5">
    <location>
        <begin position="338"/>
        <end position="360"/>
    </location>
</feature>
<comment type="caution">
    <text evidence="7">The sequence shown here is derived from an EMBL/GenBank/DDBJ whole genome shotgun (WGS) entry which is preliminary data.</text>
</comment>
<dbReference type="InterPro" id="IPR011623">
    <property type="entry name" value="7TMR_DISM_rcpt_extracell_dom1"/>
</dbReference>
<dbReference type="InterPro" id="IPR011622">
    <property type="entry name" value="7TMR_DISM_rcpt_extracell_dom2"/>
</dbReference>
<evidence type="ECO:0000256" key="3">
    <source>
        <dbReference type="ARBA" id="ARBA00034247"/>
    </source>
</evidence>
<proteinExistence type="predicted"/>
<feature type="transmembrane region" description="Helical" evidence="5">
    <location>
        <begin position="181"/>
        <end position="205"/>
    </location>
</feature>
<feature type="coiled-coil region" evidence="4">
    <location>
        <begin position="430"/>
        <end position="457"/>
    </location>
</feature>
<evidence type="ECO:0000256" key="5">
    <source>
        <dbReference type="SAM" id="Phobius"/>
    </source>
</evidence>
<evidence type="ECO:0000256" key="1">
    <source>
        <dbReference type="ARBA" id="ARBA00001946"/>
    </source>
</evidence>
<dbReference type="SMART" id="SM00267">
    <property type="entry name" value="GGDEF"/>
    <property type="match status" value="1"/>
</dbReference>
<evidence type="ECO:0000256" key="4">
    <source>
        <dbReference type="SAM" id="Coils"/>
    </source>
</evidence>
<dbReference type="AlphaFoldDB" id="A0A1E7Z8B7"/>
<dbReference type="InterPro" id="IPR000160">
    <property type="entry name" value="GGDEF_dom"/>
</dbReference>
<evidence type="ECO:0000256" key="2">
    <source>
        <dbReference type="ARBA" id="ARBA00012528"/>
    </source>
</evidence>
<dbReference type="InterPro" id="IPR043128">
    <property type="entry name" value="Rev_trsase/Diguanyl_cyclase"/>
</dbReference>
<feature type="transmembrane region" description="Helical" evidence="5">
    <location>
        <begin position="280"/>
        <end position="300"/>
    </location>
</feature>
<feature type="transmembrane region" description="Helical" evidence="5">
    <location>
        <begin position="12"/>
        <end position="30"/>
    </location>
</feature>
<gene>
    <name evidence="7" type="ORF">BFC18_17030</name>
</gene>
<dbReference type="RefSeq" id="WP_070126564.1">
    <property type="nucleotide sequence ID" value="NZ_MDHN01000037.1"/>
</dbReference>
<evidence type="ECO:0000313" key="8">
    <source>
        <dbReference type="Proteomes" id="UP000175691"/>
    </source>
</evidence>
<feature type="domain" description="GGDEF" evidence="6">
    <location>
        <begin position="485"/>
        <end position="620"/>
    </location>
</feature>
<protein>
    <recommendedName>
        <fullName evidence="2">diguanylate cyclase</fullName>
        <ecNumber evidence="2">2.7.7.65</ecNumber>
    </recommendedName>
</protein>
<organism evidence="7 8">
    <name type="scientific">Alteromonas confluentis</name>
    <dbReference type="NCBI Taxonomy" id="1656094"/>
    <lineage>
        <taxon>Bacteria</taxon>
        <taxon>Pseudomonadati</taxon>
        <taxon>Pseudomonadota</taxon>
        <taxon>Gammaproteobacteria</taxon>
        <taxon>Alteromonadales</taxon>
        <taxon>Alteromonadaceae</taxon>
        <taxon>Alteromonas/Salinimonas group</taxon>
        <taxon>Alteromonas</taxon>
    </lineage>
</organism>
<evidence type="ECO:0000313" key="7">
    <source>
        <dbReference type="EMBL" id="OFC69766.1"/>
    </source>
</evidence>
<comment type="catalytic activity">
    <reaction evidence="3">
        <text>2 GTP = 3',3'-c-di-GMP + 2 diphosphate</text>
        <dbReference type="Rhea" id="RHEA:24898"/>
        <dbReference type="ChEBI" id="CHEBI:33019"/>
        <dbReference type="ChEBI" id="CHEBI:37565"/>
        <dbReference type="ChEBI" id="CHEBI:58805"/>
        <dbReference type="EC" id="2.7.7.65"/>
    </reaction>
</comment>
<dbReference type="EC" id="2.7.7.65" evidence="2"/>